<organism evidence="1">
    <name type="scientific">Hexamita inflata</name>
    <dbReference type="NCBI Taxonomy" id="28002"/>
    <lineage>
        <taxon>Eukaryota</taxon>
        <taxon>Metamonada</taxon>
        <taxon>Diplomonadida</taxon>
        <taxon>Hexamitidae</taxon>
        <taxon>Hexamitinae</taxon>
        <taxon>Hexamita</taxon>
    </lineage>
</organism>
<evidence type="ECO:0000313" key="3">
    <source>
        <dbReference type="Proteomes" id="UP001642409"/>
    </source>
</evidence>
<dbReference type="AlphaFoldDB" id="A0AA86QH87"/>
<reference evidence="1" key="1">
    <citation type="submission" date="2023-06" db="EMBL/GenBank/DDBJ databases">
        <authorList>
            <person name="Kurt Z."/>
        </authorList>
    </citation>
    <scope>NUCLEOTIDE SEQUENCE</scope>
</reference>
<reference evidence="2 3" key="2">
    <citation type="submission" date="2024-07" db="EMBL/GenBank/DDBJ databases">
        <authorList>
            <person name="Akdeniz Z."/>
        </authorList>
    </citation>
    <scope>NUCLEOTIDE SEQUENCE [LARGE SCALE GENOMIC DNA]</scope>
</reference>
<evidence type="ECO:0000313" key="2">
    <source>
        <dbReference type="EMBL" id="CAL6016417.1"/>
    </source>
</evidence>
<accession>A0AA86QH87</accession>
<dbReference type="EMBL" id="CATOUU010000909">
    <property type="protein sequence ID" value="CAI9958740.1"/>
    <property type="molecule type" value="Genomic_DNA"/>
</dbReference>
<sequence length="335" mass="39100">MPLFDPLPVQVDNEFPHQLYAKIVSCLNSSPFQCLRELPRVISAQCMKTFDQYVLIAQQKENSFVVYSIDSHQIYQGYLVPIQQQINFKQIQLGYLEQHQFQQNQIFQPSLFSPTRQKQALELFEFNEPVQMKHLNSNQLYLIGSILQQLSNCNGSYQNINFVFNSKSLYPQKNIIIQYCELEQAPNSILLLQFQKQFLPKLKIPNHALFLKTLVQDSEFSLLIRSVHEIALKNNMYTGDKMILAQQDAQIFTQKLTKKYEELKVNTSFKRAQDQNYGFGIGYAVNIFRQIVTHSAESIDLWKAEEIETDCLGIMYDVCPEFIDGVYQLWVKCME</sequence>
<dbReference type="EMBL" id="CAXDID020000076">
    <property type="protein sequence ID" value="CAL6016417.1"/>
    <property type="molecule type" value="Genomic_DNA"/>
</dbReference>
<name>A0AA86QH87_9EUKA</name>
<gene>
    <name evidence="2" type="ORF">HINF_LOCUS25497</name>
    <name evidence="1" type="ORF">HINF_LOCUS46385</name>
</gene>
<evidence type="ECO:0000313" key="1">
    <source>
        <dbReference type="EMBL" id="CAI9958740.1"/>
    </source>
</evidence>
<keyword evidence="3" id="KW-1185">Reference proteome</keyword>
<proteinExistence type="predicted"/>
<protein>
    <submittedName>
        <fullName evidence="2">Hypothetical_protein</fullName>
    </submittedName>
</protein>
<dbReference type="Proteomes" id="UP001642409">
    <property type="component" value="Unassembled WGS sequence"/>
</dbReference>
<comment type="caution">
    <text evidence="1">The sequence shown here is derived from an EMBL/GenBank/DDBJ whole genome shotgun (WGS) entry which is preliminary data.</text>
</comment>